<name>A0A2S7T6T3_9FLAO</name>
<dbReference type="Pfam" id="PF00132">
    <property type="entry name" value="Hexapep"/>
    <property type="match status" value="1"/>
</dbReference>
<dbReference type="InterPro" id="IPR051159">
    <property type="entry name" value="Hexapeptide_acetyltransf"/>
</dbReference>
<evidence type="ECO:0008006" key="3">
    <source>
        <dbReference type="Google" id="ProtNLM"/>
    </source>
</evidence>
<evidence type="ECO:0000313" key="2">
    <source>
        <dbReference type="Proteomes" id="UP000239366"/>
    </source>
</evidence>
<sequence length="197" mass="21697">MSVLRHIWRIVSLRSLRFAIINRVELSSAKTSWSKVPRINGLLRIQGKGRIQFGKNVKINSGKNYNIIGGDTRTALVVKKNARLVIGDNCGISNCSIVCHEFVQLGKDVKIGGGVKIYDTDFHQLDAHLRRDAKTDIGRTKPVFIDDDAFIGAHSIILKGSYVGKGAIIGAGSVVRGRVPDNEIWTGNPAKFVRKIH</sequence>
<evidence type="ECO:0000313" key="1">
    <source>
        <dbReference type="EMBL" id="PQJ15237.1"/>
    </source>
</evidence>
<protein>
    <recommendedName>
        <fullName evidence="3">Transferase</fullName>
    </recommendedName>
</protein>
<dbReference type="AlphaFoldDB" id="A0A2S7T6T3"/>
<comment type="caution">
    <text evidence="1">The sequence shown here is derived from an EMBL/GenBank/DDBJ whole genome shotgun (WGS) entry which is preliminary data.</text>
</comment>
<proteinExistence type="predicted"/>
<keyword evidence="2" id="KW-1185">Reference proteome</keyword>
<dbReference type="InterPro" id="IPR011004">
    <property type="entry name" value="Trimer_LpxA-like_sf"/>
</dbReference>
<dbReference type="Gene3D" id="2.160.10.10">
    <property type="entry name" value="Hexapeptide repeat proteins"/>
    <property type="match status" value="1"/>
</dbReference>
<dbReference type="PANTHER" id="PTHR23416:SF78">
    <property type="entry name" value="LIPOPOLYSACCHARIDE BIOSYNTHESIS O-ACETYL TRANSFERASE WBBJ-RELATED"/>
    <property type="match status" value="1"/>
</dbReference>
<dbReference type="OrthoDB" id="9801697at2"/>
<dbReference type="Proteomes" id="UP000239366">
    <property type="component" value="Unassembled WGS sequence"/>
</dbReference>
<reference evidence="2" key="1">
    <citation type="submission" date="2016-11" db="EMBL/GenBank/DDBJ databases">
        <title>Trade-off between light-utilization and light-protection in marine flavobacteria.</title>
        <authorList>
            <person name="Kumagai Y."/>
            <person name="Yoshizawa S."/>
            <person name="Kogure K."/>
        </authorList>
    </citation>
    <scope>NUCLEOTIDE SEQUENCE [LARGE SCALE GENOMIC DNA]</scope>
    <source>
        <strain evidence="2">SG-18</strain>
    </source>
</reference>
<dbReference type="CDD" id="cd04647">
    <property type="entry name" value="LbH_MAT_like"/>
    <property type="match status" value="1"/>
</dbReference>
<dbReference type="InterPro" id="IPR001451">
    <property type="entry name" value="Hexapep"/>
</dbReference>
<accession>A0A2S7T6T3</accession>
<organism evidence="1 2">
    <name type="scientific">Aureicoccus marinus</name>
    <dbReference type="NCBI Taxonomy" id="754435"/>
    <lineage>
        <taxon>Bacteria</taxon>
        <taxon>Pseudomonadati</taxon>
        <taxon>Bacteroidota</taxon>
        <taxon>Flavobacteriia</taxon>
        <taxon>Flavobacteriales</taxon>
        <taxon>Flavobacteriaceae</taxon>
        <taxon>Aureicoccus</taxon>
    </lineage>
</organism>
<dbReference type="PANTHER" id="PTHR23416">
    <property type="entry name" value="SIALIC ACID SYNTHASE-RELATED"/>
    <property type="match status" value="1"/>
</dbReference>
<dbReference type="EMBL" id="MQVX01000001">
    <property type="protein sequence ID" value="PQJ15237.1"/>
    <property type="molecule type" value="Genomic_DNA"/>
</dbReference>
<dbReference type="SUPFAM" id="SSF51161">
    <property type="entry name" value="Trimeric LpxA-like enzymes"/>
    <property type="match status" value="1"/>
</dbReference>
<gene>
    <name evidence="1" type="ORF">BST99_05385</name>
</gene>